<evidence type="ECO:0000256" key="5">
    <source>
        <dbReference type="ARBA" id="ARBA00022692"/>
    </source>
</evidence>
<keyword evidence="3" id="KW-0813">Transport</keyword>
<dbReference type="Pfam" id="PF02321">
    <property type="entry name" value="OEP"/>
    <property type="match status" value="2"/>
</dbReference>
<keyword evidence="9" id="KW-0732">Signal</keyword>
<dbReference type="RefSeq" id="WP_338391072.1">
    <property type="nucleotide sequence ID" value="NZ_AP025314.1"/>
</dbReference>
<organism evidence="10 11">
    <name type="scientific">Fulvitalea axinellae</name>
    <dbReference type="NCBI Taxonomy" id="1182444"/>
    <lineage>
        <taxon>Bacteria</taxon>
        <taxon>Pseudomonadati</taxon>
        <taxon>Bacteroidota</taxon>
        <taxon>Cytophagia</taxon>
        <taxon>Cytophagales</taxon>
        <taxon>Persicobacteraceae</taxon>
        <taxon>Fulvitalea</taxon>
    </lineage>
</organism>
<dbReference type="PANTHER" id="PTHR30026:SF20">
    <property type="entry name" value="OUTER MEMBRANE PROTEIN TOLC"/>
    <property type="match status" value="1"/>
</dbReference>
<dbReference type="InterPro" id="IPR003423">
    <property type="entry name" value="OMP_efflux"/>
</dbReference>
<dbReference type="Gene3D" id="3.40.50.2300">
    <property type="match status" value="1"/>
</dbReference>
<reference evidence="10 11" key="1">
    <citation type="submission" date="2021-12" db="EMBL/GenBank/DDBJ databases">
        <title>Genome sequencing of bacteria with rrn-lacking chromosome and rrn-plasmid.</title>
        <authorList>
            <person name="Anda M."/>
            <person name="Iwasaki W."/>
        </authorList>
    </citation>
    <scope>NUCLEOTIDE SEQUENCE [LARGE SCALE GENOMIC DNA]</scope>
    <source>
        <strain evidence="10 11">DSM 100852</strain>
    </source>
</reference>
<evidence type="ECO:0000256" key="6">
    <source>
        <dbReference type="ARBA" id="ARBA00023136"/>
    </source>
</evidence>
<keyword evidence="6" id="KW-0472">Membrane</keyword>
<dbReference type="Proteomes" id="UP001348817">
    <property type="component" value="Chromosome"/>
</dbReference>
<evidence type="ECO:0000256" key="8">
    <source>
        <dbReference type="SAM" id="Coils"/>
    </source>
</evidence>
<dbReference type="GO" id="GO:0015562">
    <property type="term" value="F:efflux transmembrane transporter activity"/>
    <property type="evidence" value="ECO:0007669"/>
    <property type="project" value="InterPro"/>
</dbReference>
<dbReference type="GO" id="GO:1990281">
    <property type="term" value="C:efflux pump complex"/>
    <property type="evidence" value="ECO:0007669"/>
    <property type="project" value="TreeGrafter"/>
</dbReference>
<evidence type="ECO:0000313" key="10">
    <source>
        <dbReference type="EMBL" id="BDD09472.1"/>
    </source>
</evidence>
<dbReference type="GO" id="GO:0015288">
    <property type="term" value="F:porin activity"/>
    <property type="evidence" value="ECO:0007669"/>
    <property type="project" value="TreeGrafter"/>
</dbReference>
<keyword evidence="8" id="KW-0175">Coiled coil</keyword>
<keyword evidence="11" id="KW-1185">Reference proteome</keyword>
<name>A0AAU9CVL4_9BACT</name>
<evidence type="ECO:0000256" key="2">
    <source>
        <dbReference type="ARBA" id="ARBA00007613"/>
    </source>
</evidence>
<evidence type="ECO:0000256" key="1">
    <source>
        <dbReference type="ARBA" id="ARBA00004442"/>
    </source>
</evidence>
<proteinExistence type="inferred from homology"/>
<feature type="signal peptide" evidence="9">
    <location>
        <begin position="1"/>
        <end position="22"/>
    </location>
</feature>
<gene>
    <name evidence="10" type="ORF">FUAX_19040</name>
</gene>
<comment type="subcellular location">
    <subcellularLocation>
        <location evidence="1">Cell outer membrane</location>
    </subcellularLocation>
</comment>
<dbReference type="AlphaFoldDB" id="A0AAU9CVL4"/>
<dbReference type="PANTHER" id="PTHR30026">
    <property type="entry name" value="OUTER MEMBRANE PROTEIN TOLC"/>
    <property type="match status" value="1"/>
</dbReference>
<evidence type="ECO:0000256" key="9">
    <source>
        <dbReference type="SAM" id="SignalP"/>
    </source>
</evidence>
<keyword evidence="5" id="KW-0812">Transmembrane</keyword>
<protein>
    <submittedName>
        <fullName evidence="10">Cation efflux system protein</fullName>
    </submittedName>
</protein>
<dbReference type="KEGG" id="fax:FUAX_19040"/>
<sequence length="780" mass="86471">MDKRKLLRLLFFFFVMSGGAYAQNSLRVRVVRDGSGSDKYIDSLIRHETQELMRYRGGVEMSFEKAGTGLDEAERVLRKAFADPSTDLVVASGVMGSIAMERIGELPKPGIAALVLSSEFQGFPKTEKGTSGRKNFAYIGSPFRFGRDLEKLRGIKEFKHLAIIVDQGPQTRLDKLATKYFETLAKCPVSIVPISGDPEKDLALIPESVDAVYYTHVEGYAPHSRNLRVFFDKLHTQGRPVYAMLGKDYVESGALASMSNDNETVALARRIALDIMKISEGVKPSDLPIDLEVFGEDLYYNLDASAKLGLVPGWDVVAGAILTRSEEAEATGENLDLKSAIVRALGENLGLKAKQYDNNIAEQEVGLAKAKLLPQVEAGLTAVKIDKDRAESSFGSSSEHTVNLTGKLSQVVFSEPAFANVTIQRMLAEAERQGVKTAELDLVLEISEAYLQLLQAKSIVEIREDNLLVTKTNLDVSRAKHNVGQGSPSDVYRLEAQLSQNKNELFDAKLTAEKASLLLKQLLNLPQEAEIHTRELGIGDNPLDINGEELTALVSENHLSRRLATFLVREANANLPEIKQLVASIEAQERLRKSQNRKLFTPSLGLSGETGKPLYRSELPGVEELNKDLTWNIGLGLNMPIYGGGQNRKELRKTKLSIEQLQYQEKDLRNQLEMRVRINLASVRASLLKVAQSAIAQDKAAKSLEILQDYYRQGLVDLVKLLDGQNAALQTEIATSNATYALTLDFLALGRSIGRYEFLDTPEQRKEFYTRVMEYLLSEN</sequence>
<accession>A0AAU9CVL4</accession>
<feature type="coiled-coil region" evidence="8">
    <location>
        <begin position="568"/>
        <end position="598"/>
    </location>
</feature>
<feature type="chain" id="PRO_5043358732" evidence="9">
    <location>
        <begin position="23"/>
        <end position="780"/>
    </location>
</feature>
<dbReference type="EMBL" id="AP025314">
    <property type="protein sequence ID" value="BDD09472.1"/>
    <property type="molecule type" value="Genomic_DNA"/>
</dbReference>
<comment type="similarity">
    <text evidence="2">Belongs to the outer membrane factor (OMF) (TC 1.B.17) family.</text>
</comment>
<evidence type="ECO:0000256" key="3">
    <source>
        <dbReference type="ARBA" id="ARBA00022448"/>
    </source>
</evidence>
<dbReference type="Gene3D" id="1.20.1600.10">
    <property type="entry name" value="Outer membrane efflux proteins (OEP)"/>
    <property type="match status" value="1"/>
</dbReference>
<dbReference type="InterPro" id="IPR051906">
    <property type="entry name" value="TolC-like"/>
</dbReference>
<evidence type="ECO:0000256" key="4">
    <source>
        <dbReference type="ARBA" id="ARBA00022452"/>
    </source>
</evidence>
<evidence type="ECO:0000256" key="7">
    <source>
        <dbReference type="ARBA" id="ARBA00023237"/>
    </source>
</evidence>
<dbReference type="GO" id="GO:0009279">
    <property type="term" value="C:cell outer membrane"/>
    <property type="evidence" value="ECO:0007669"/>
    <property type="project" value="UniProtKB-SubCell"/>
</dbReference>
<evidence type="ECO:0000313" key="11">
    <source>
        <dbReference type="Proteomes" id="UP001348817"/>
    </source>
</evidence>
<keyword evidence="7" id="KW-0998">Cell outer membrane</keyword>
<keyword evidence="4" id="KW-1134">Transmembrane beta strand</keyword>
<dbReference type="SUPFAM" id="SSF56954">
    <property type="entry name" value="Outer membrane efflux proteins (OEP)"/>
    <property type="match status" value="1"/>
</dbReference>